<comment type="caution">
    <text evidence="1">The sequence shown here is derived from an EMBL/GenBank/DDBJ whole genome shotgun (WGS) entry which is preliminary data.</text>
</comment>
<sequence>MTITSFIANAPASSGLDQIAAEILRGLANAEVFGGRAYLRTPMLLPSGSSVVVVIEQEDTDRYRITDLGQGHDEAETLGFARVYRRQAEEIARLQGLIATHGTLWLGDLARDELPGAAMTLATAVLRAFERAMVRSADRRPQTAADRLVARLHRLFPDRQVRGEVEVRGVSTHAWQVDAAVEMERGLALFDVVSPAPVSVAFAAAKFHDIALLENAPARIAVVRRKDAFGDLLPVVAQAAKVVQEDASDATFERLAKAA</sequence>
<name>A0ABS7ADE2_9PROT</name>
<evidence type="ECO:0000313" key="1">
    <source>
        <dbReference type="EMBL" id="MBW6400317.1"/>
    </source>
</evidence>
<evidence type="ECO:0000313" key="2">
    <source>
        <dbReference type="Proteomes" id="UP001196565"/>
    </source>
</evidence>
<dbReference type="RefSeq" id="WP_219764909.1">
    <property type="nucleotide sequence ID" value="NZ_JAHYBZ010000007.1"/>
</dbReference>
<gene>
    <name evidence="1" type="ORF">KPL78_20825</name>
</gene>
<organism evidence="1 2">
    <name type="scientific">Roseomonas alba</name>
    <dbReference type="NCBI Taxonomy" id="2846776"/>
    <lineage>
        <taxon>Bacteria</taxon>
        <taxon>Pseudomonadati</taxon>
        <taxon>Pseudomonadota</taxon>
        <taxon>Alphaproteobacteria</taxon>
        <taxon>Acetobacterales</taxon>
        <taxon>Roseomonadaceae</taxon>
        <taxon>Roseomonas</taxon>
    </lineage>
</organism>
<keyword evidence="2" id="KW-1185">Reference proteome</keyword>
<accession>A0ABS7ADE2</accession>
<proteinExistence type="predicted"/>
<protein>
    <submittedName>
        <fullName evidence="1">DUF1828 domain-containing protein</fullName>
    </submittedName>
</protein>
<reference evidence="1 2" key="1">
    <citation type="submission" date="2021-07" db="EMBL/GenBank/DDBJ databases">
        <authorList>
            <person name="So Y."/>
        </authorList>
    </citation>
    <scope>NUCLEOTIDE SEQUENCE [LARGE SCALE GENOMIC DNA]</scope>
    <source>
        <strain evidence="1 2">HJA6</strain>
    </source>
</reference>
<dbReference type="Proteomes" id="UP001196565">
    <property type="component" value="Unassembled WGS sequence"/>
</dbReference>
<dbReference type="EMBL" id="JAHYBZ010000007">
    <property type="protein sequence ID" value="MBW6400317.1"/>
    <property type="molecule type" value="Genomic_DNA"/>
</dbReference>